<accession>A0A0F9QRY4</accession>
<gene>
    <name evidence="1" type="ORF">LCGC14_0981690</name>
</gene>
<dbReference type="EMBL" id="LAZR01003669">
    <property type="protein sequence ID" value="KKN15876.1"/>
    <property type="molecule type" value="Genomic_DNA"/>
</dbReference>
<protein>
    <submittedName>
        <fullName evidence="1">Uncharacterized protein</fullName>
    </submittedName>
</protein>
<reference evidence="1" key="1">
    <citation type="journal article" date="2015" name="Nature">
        <title>Complex archaea that bridge the gap between prokaryotes and eukaryotes.</title>
        <authorList>
            <person name="Spang A."/>
            <person name="Saw J.H."/>
            <person name="Jorgensen S.L."/>
            <person name="Zaremba-Niedzwiedzka K."/>
            <person name="Martijn J."/>
            <person name="Lind A.E."/>
            <person name="van Eijk R."/>
            <person name="Schleper C."/>
            <person name="Guy L."/>
            <person name="Ettema T.J."/>
        </authorList>
    </citation>
    <scope>NUCLEOTIDE SEQUENCE</scope>
</reference>
<name>A0A0F9QRY4_9ZZZZ</name>
<comment type="caution">
    <text evidence="1">The sequence shown here is derived from an EMBL/GenBank/DDBJ whole genome shotgun (WGS) entry which is preliminary data.</text>
</comment>
<organism evidence="1">
    <name type="scientific">marine sediment metagenome</name>
    <dbReference type="NCBI Taxonomy" id="412755"/>
    <lineage>
        <taxon>unclassified sequences</taxon>
        <taxon>metagenomes</taxon>
        <taxon>ecological metagenomes</taxon>
    </lineage>
</organism>
<sequence length="512" mass="52316">MATLKIPTDTSQATLGFLLADGTIVGSTSQAQDFGSNGIKTDKLVESTSGSGILIDGAQAAAVQLTVQAAASQSTNIVVVEASNGADGFVIDKDLNALLKKHTAMGSGATIQAGRVLNLVELLANVNAIGAHITLTNTSSSGSSRNTAGLSGIAEWKGSGTALGNNCIGLDFIARHNSVRNLTNLIGLQASLVSLSGGTGAISNAIGINIKEPVWTGDEPAIVKGINIANLGSNAFDGDSFGIDIEAPATDGSSQLHYGIRVAAAAAGTVHPIWVTTNRSVMDSITSGFDGRVIIDDDINGSTPQRGFALMVYTPVEANTNTGPDGAGLRVGDFHGGGTSSVTAQANGHDIYGAVIDYQLVDNSKTSVVGAMLAVLGQHAGGMPEPYGILESVNAGIGINLFLSNTMIGGQAANGNPPTSFPTVKGRLHVDQESTTGGKPTLYLDQASTEDPPEAFIFYEGTAVSASLDEPIVDNGDVGTATLAGWIRVEVLDKGNQITDQAYYQPLYTLAA</sequence>
<dbReference type="AlphaFoldDB" id="A0A0F9QRY4"/>
<evidence type="ECO:0000313" key="1">
    <source>
        <dbReference type="EMBL" id="KKN15876.1"/>
    </source>
</evidence>
<proteinExistence type="predicted"/>